<dbReference type="PANTHER" id="PTHR42847">
    <property type="entry name" value="ALKANESULFONATE MONOOXYGENASE"/>
    <property type="match status" value="1"/>
</dbReference>
<evidence type="ECO:0000256" key="4">
    <source>
        <dbReference type="ARBA" id="ARBA00023033"/>
    </source>
</evidence>
<evidence type="ECO:0000256" key="2">
    <source>
        <dbReference type="ARBA" id="ARBA00022643"/>
    </source>
</evidence>
<evidence type="ECO:0000313" key="7">
    <source>
        <dbReference type="Proteomes" id="UP001431010"/>
    </source>
</evidence>
<dbReference type="InterPro" id="IPR036661">
    <property type="entry name" value="Luciferase-like_sf"/>
</dbReference>
<keyword evidence="2" id="KW-0288">FMN</keyword>
<sequence length="364" mass="40776">MTHPLRFGIWALVHGPRAAHQDPEEPYDASWERNRDLVLRAEELGYESTLVAQHTINPHQEDLDQLEAWSAAAALAALTSRIEIITAIKPYLYHPVVLAKMALGIENISRGRFAINLVNAWNRPELERAGIGFAEHDERYAYGREWISVVSRLLQGERLTHKGRYFDVQDYVLRPKDLYRERPRIYVGGESGPARALVADHGDVWFVNGQPLADVASLIHDVASRPRDGAPPLRFGLSAFVIARPTAAEAEAAHERLLRLAERDAPMKAIQKENTDPKVVMMQTMQKSARVGSNGGTAAGLVGSYEEVAGRIVDFHAAGIELFTLQFQPFEAEMKRFAEEVIPRVRQRQRDHGLSVADSDRRVG</sequence>
<dbReference type="SUPFAM" id="SSF51679">
    <property type="entry name" value="Bacterial luciferase-like"/>
    <property type="match status" value="1"/>
</dbReference>
<evidence type="ECO:0000256" key="3">
    <source>
        <dbReference type="ARBA" id="ARBA00023002"/>
    </source>
</evidence>
<dbReference type="InterPro" id="IPR011251">
    <property type="entry name" value="Luciferase-like_dom"/>
</dbReference>
<gene>
    <name evidence="6" type="ORF">LQG66_01995</name>
</gene>
<keyword evidence="1" id="KW-0285">Flavoprotein</keyword>
<dbReference type="Proteomes" id="UP001431010">
    <property type="component" value="Chromosome"/>
</dbReference>
<dbReference type="CDD" id="cd01094">
    <property type="entry name" value="Alkanesulfonate_monoxygenase"/>
    <property type="match status" value="1"/>
</dbReference>
<dbReference type="Gene3D" id="3.20.20.30">
    <property type="entry name" value="Luciferase-like domain"/>
    <property type="match status" value="1"/>
</dbReference>
<evidence type="ECO:0000259" key="5">
    <source>
        <dbReference type="Pfam" id="PF00296"/>
    </source>
</evidence>
<dbReference type="Pfam" id="PF00296">
    <property type="entry name" value="Bac_luciferase"/>
    <property type="match status" value="1"/>
</dbReference>
<dbReference type="PANTHER" id="PTHR42847:SF4">
    <property type="entry name" value="ALKANESULFONATE MONOOXYGENASE-RELATED"/>
    <property type="match status" value="1"/>
</dbReference>
<keyword evidence="7" id="KW-1185">Reference proteome</keyword>
<name>A0ABY3RDD4_9BRAD</name>
<keyword evidence="4" id="KW-0503">Monooxygenase</keyword>
<dbReference type="InterPro" id="IPR050172">
    <property type="entry name" value="SsuD_RutA_monooxygenase"/>
</dbReference>
<protein>
    <submittedName>
        <fullName evidence="6">LLM class flavin-dependent oxidoreductase</fullName>
    </submittedName>
</protein>
<evidence type="ECO:0000313" key="6">
    <source>
        <dbReference type="EMBL" id="UFZ05117.1"/>
    </source>
</evidence>
<dbReference type="RefSeq" id="WP_231322861.1">
    <property type="nucleotide sequence ID" value="NZ_CP088156.1"/>
</dbReference>
<feature type="domain" description="Luciferase-like" evidence="5">
    <location>
        <begin position="6"/>
        <end position="321"/>
    </location>
</feature>
<keyword evidence="3" id="KW-0560">Oxidoreductase</keyword>
<reference evidence="6" key="1">
    <citation type="journal article" date="2024" name="Antonie Van Leeuwenhoek">
        <title>Bradyrhizobium ontarionense sp. nov., a novel bacterial symbiont isolated from Aeschynomene indica (Indian jointvetch), harbours photosynthesis, nitrogen fixation and nitrous oxide (N2O) reductase genes.</title>
        <authorList>
            <person name="Bromfield E.S.P."/>
            <person name="Cloutier S."/>
        </authorList>
    </citation>
    <scope>NUCLEOTIDE SEQUENCE</scope>
    <source>
        <strain evidence="6">A19</strain>
    </source>
</reference>
<dbReference type="EMBL" id="CP088156">
    <property type="protein sequence ID" value="UFZ05117.1"/>
    <property type="molecule type" value="Genomic_DNA"/>
</dbReference>
<proteinExistence type="predicted"/>
<organism evidence="6 7">
    <name type="scientific">Bradyrhizobium ontarionense</name>
    <dbReference type="NCBI Taxonomy" id="2898149"/>
    <lineage>
        <taxon>Bacteria</taxon>
        <taxon>Pseudomonadati</taxon>
        <taxon>Pseudomonadota</taxon>
        <taxon>Alphaproteobacteria</taxon>
        <taxon>Hyphomicrobiales</taxon>
        <taxon>Nitrobacteraceae</taxon>
        <taxon>Bradyrhizobium</taxon>
    </lineage>
</organism>
<evidence type="ECO:0000256" key="1">
    <source>
        <dbReference type="ARBA" id="ARBA00022630"/>
    </source>
</evidence>
<accession>A0ABY3RDD4</accession>